<organism evidence="7 8">
    <name type="scientific">Variovorax guangxiensis</name>
    <dbReference type="NCBI Taxonomy" id="1775474"/>
    <lineage>
        <taxon>Bacteria</taxon>
        <taxon>Pseudomonadati</taxon>
        <taxon>Pseudomonadota</taxon>
        <taxon>Betaproteobacteria</taxon>
        <taxon>Burkholderiales</taxon>
        <taxon>Comamonadaceae</taxon>
        <taxon>Variovorax</taxon>
    </lineage>
</organism>
<dbReference type="PANTHER" id="PTHR30514">
    <property type="entry name" value="GLUCOKINASE"/>
    <property type="match status" value="1"/>
</dbReference>
<gene>
    <name evidence="7" type="ORF">EJP67_24020</name>
    <name evidence="6" type="ORF">GGD71_001429</name>
</gene>
<keyword evidence="1" id="KW-0805">Transcription regulation</keyword>
<name>A0A433MQJ0_9BURK</name>
<dbReference type="SUPFAM" id="SSF53697">
    <property type="entry name" value="SIS domain"/>
    <property type="match status" value="1"/>
</dbReference>
<evidence type="ECO:0000259" key="5">
    <source>
        <dbReference type="PROSITE" id="PS51071"/>
    </source>
</evidence>
<sequence>MDAKEQIRQRFNELSPALQQVARYVLDHPNAVVTSSMRSVGMRSQSTPATLVRFAQHMGYEGWPQLKEAFAAGMGLGSETYGGRAKQLVGRASDQTLTGEMFEVQRRNLEATHQQSGYALQKACALIEKAPAVHAAGFRACFPIAFSFVYVYRLFRASVHLVDGQGGSLEMQQRAFAKGDALVVASFAPYSREALQVTRAAKAAGCRIVAITDSVASPLSLLAEETLLFTINSPSFFPSVAAGVAVTEALVELLASRAGKPVIRRIDQAEAQLFESGAYLTAPAMRGGQGPA</sequence>
<dbReference type="EMBL" id="JACIFZ010000001">
    <property type="protein sequence ID" value="MBB4220682.1"/>
    <property type="molecule type" value="Genomic_DNA"/>
</dbReference>
<dbReference type="InterPro" id="IPR047640">
    <property type="entry name" value="RpiR-like"/>
</dbReference>
<feature type="domain" description="HTH rpiR-type" evidence="5">
    <location>
        <begin position="1"/>
        <end position="77"/>
    </location>
</feature>
<dbReference type="SUPFAM" id="SSF46689">
    <property type="entry name" value="Homeodomain-like"/>
    <property type="match status" value="1"/>
</dbReference>
<comment type="caution">
    <text evidence="7">The sequence shown here is derived from an EMBL/GenBank/DDBJ whole genome shotgun (WGS) entry which is preliminary data.</text>
</comment>
<dbReference type="GO" id="GO:0097367">
    <property type="term" value="F:carbohydrate derivative binding"/>
    <property type="evidence" value="ECO:0007669"/>
    <property type="project" value="InterPro"/>
</dbReference>
<dbReference type="InterPro" id="IPR046348">
    <property type="entry name" value="SIS_dom_sf"/>
</dbReference>
<reference evidence="7 8" key="1">
    <citation type="submission" date="2018-12" db="EMBL/GenBank/DDBJ databases">
        <title>The genome sequences of Variovorax guangxiensis DSM 27352.</title>
        <authorList>
            <person name="Gao J."/>
            <person name="Sun J."/>
        </authorList>
    </citation>
    <scope>NUCLEOTIDE SEQUENCE [LARGE SCALE GENOMIC DNA]</scope>
    <source>
        <strain evidence="7 8">DSM 27352</strain>
    </source>
</reference>
<dbReference type="InterPro" id="IPR009057">
    <property type="entry name" value="Homeodomain-like_sf"/>
</dbReference>
<dbReference type="InterPro" id="IPR001347">
    <property type="entry name" value="SIS_dom"/>
</dbReference>
<dbReference type="Pfam" id="PF01418">
    <property type="entry name" value="HTH_6"/>
    <property type="match status" value="1"/>
</dbReference>
<keyword evidence="4" id="KW-0804">Transcription</keyword>
<dbReference type="PROSITE" id="PS51071">
    <property type="entry name" value="HTH_RPIR"/>
    <property type="match status" value="1"/>
</dbReference>
<dbReference type="Gene3D" id="3.40.50.10490">
    <property type="entry name" value="Glucose-6-phosphate isomerase like protein, domain 1"/>
    <property type="match status" value="1"/>
</dbReference>
<evidence type="ECO:0000256" key="2">
    <source>
        <dbReference type="ARBA" id="ARBA00023125"/>
    </source>
</evidence>
<reference evidence="6 9" key="2">
    <citation type="submission" date="2020-08" db="EMBL/GenBank/DDBJ databases">
        <title>Genomic Encyclopedia of Type Strains, Phase IV (KMG-V): Genome sequencing to study the core and pangenomes of soil and plant-associated prokaryotes.</title>
        <authorList>
            <person name="Whitman W."/>
        </authorList>
    </citation>
    <scope>NUCLEOTIDE SEQUENCE [LARGE SCALE GENOMIC DNA]</scope>
    <source>
        <strain evidence="6 9">34/80</strain>
    </source>
</reference>
<evidence type="ECO:0000313" key="6">
    <source>
        <dbReference type="EMBL" id="MBB4220682.1"/>
    </source>
</evidence>
<keyword evidence="2 6" id="KW-0238">DNA-binding</keyword>
<evidence type="ECO:0000256" key="1">
    <source>
        <dbReference type="ARBA" id="ARBA00023015"/>
    </source>
</evidence>
<dbReference type="EMBL" id="RXFT01000011">
    <property type="protein sequence ID" value="RUR70126.1"/>
    <property type="molecule type" value="Genomic_DNA"/>
</dbReference>
<dbReference type="Pfam" id="PF01380">
    <property type="entry name" value="SIS"/>
    <property type="match status" value="1"/>
</dbReference>
<dbReference type="GO" id="GO:0006096">
    <property type="term" value="P:glycolytic process"/>
    <property type="evidence" value="ECO:0007669"/>
    <property type="project" value="UniProtKB-KW"/>
</dbReference>
<evidence type="ECO:0000313" key="8">
    <source>
        <dbReference type="Proteomes" id="UP000281118"/>
    </source>
</evidence>
<dbReference type="Gene3D" id="1.10.10.10">
    <property type="entry name" value="Winged helix-like DNA-binding domain superfamily/Winged helix DNA-binding domain"/>
    <property type="match status" value="1"/>
</dbReference>
<dbReference type="Proteomes" id="UP000281118">
    <property type="component" value="Unassembled WGS sequence"/>
</dbReference>
<dbReference type="PANTHER" id="PTHR30514:SF18">
    <property type="entry name" value="RPIR-FAMILY TRANSCRIPTIONAL REGULATOR"/>
    <property type="match status" value="1"/>
</dbReference>
<dbReference type="InterPro" id="IPR035472">
    <property type="entry name" value="RpiR-like_SIS"/>
</dbReference>
<dbReference type="OrthoDB" id="8713538at2"/>
<dbReference type="InterPro" id="IPR036388">
    <property type="entry name" value="WH-like_DNA-bd_sf"/>
</dbReference>
<evidence type="ECO:0000313" key="7">
    <source>
        <dbReference type="EMBL" id="RUR70126.1"/>
    </source>
</evidence>
<protein>
    <submittedName>
        <fullName evidence="6">DNA-binding MurR/RpiR family transcriptional regulator</fullName>
    </submittedName>
    <submittedName>
        <fullName evidence="7">SIS domain-containing protein</fullName>
    </submittedName>
</protein>
<dbReference type="AlphaFoldDB" id="A0A433MQJ0"/>
<evidence type="ECO:0000256" key="4">
    <source>
        <dbReference type="ARBA" id="ARBA00023163"/>
    </source>
</evidence>
<dbReference type="CDD" id="cd05013">
    <property type="entry name" value="SIS_RpiR"/>
    <property type="match status" value="1"/>
</dbReference>
<evidence type="ECO:0000313" key="9">
    <source>
        <dbReference type="Proteomes" id="UP000524450"/>
    </source>
</evidence>
<accession>A0A433MQJ0</accession>
<dbReference type="RefSeq" id="WP_126024230.1">
    <property type="nucleotide sequence ID" value="NZ_JACIFZ010000001.1"/>
</dbReference>
<keyword evidence="3" id="KW-0324">Glycolysis</keyword>
<dbReference type="GO" id="GO:0003677">
    <property type="term" value="F:DNA binding"/>
    <property type="evidence" value="ECO:0007669"/>
    <property type="project" value="UniProtKB-KW"/>
</dbReference>
<dbReference type="InterPro" id="IPR000281">
    <property type="entry name" value="HTH_RpiR"/>
</dbReference>
<dbReference type="GO" id="GO:0003700">
    <property type="term" value="F:DNA-binding transcription factor activity"/>
    <property type="evidence" value="ECO:0007669"/>
    <property type="project" value="InterPro"/>
</dbReference>
<dbReference type="Proteomes" id="UP000524450">
    <property type="component" value="Unassembled WGS sequence"/>
</dbReference>
<proteinExistence type="predicted"/>
<evidence type="ECO:0000256" key="3">
    <source>
        <dbReference type="ARBA" id="ARBA00023152"/>
    </source>
</evidence>